<reference evidence="1 2" key="1">
    <citation type="submission" date="2010-07" db="EMBL/GenBank/DDBJ databases">
        <title>The complete genome of Methanosalsum zhilinae DSM 4017.</title>
        <authorList>
            <consortium name="US DOE Joint Genome Institute (JGI-PGF)"/>
            <person name="Lucas S."/>
            <person name="Copeland A."/>
            <person name="Lapidus A."/>
            <person name="Glavina del Rio T."/>
            <person name="Dalin E."/>
            <person name="Tice H."/>
            <person name="Bruce D."/>
            <person name="Goodwin L."/>
            <person name="Pitluck S."/>
            <person name="Kyrpides N."/>
            <person name="Mavromatis K."/>
            <person name="Ovchinnikova G."/>
            <person name="Daligault H."/>
            <person name="Detter J.C."/>
            <person name="Han C."/>
            <person name="Tapia R."/>
            <person name="Larimer F."/>
            <person name="Land M."/>
            <person name="Hauser L."/>
            <person name="Markowitz V."/>
            <person name="Cheng J.-F."/>
            <person name="Hugenholtz P."/>
            <person name="Woyke T."/>
            <person name="Wu D."/>
            <person name="Spring S."/>
            <person name="Schueler E."/>
            <person name="Brambilla E."/>
            <person name="Klenk H.-P."/>
            <person name="Eisen J.A."/>
        </authorList>
    </citation>
    <scope>NUCLEOTIDE SEQUENCE [LARGE SCALE GENOMIC DNA]</scope>
    <source>
        <strain evidence="2">DSM 4017 / NBRC 107636 / OCM 62 / WeN5</strain>
    </source>
</reference>
<sequence>MQILAIDIGTGTQDILIYDTEKEPENNYHMVMPSPTSIIAGRIRKATYSGSNILLTGDIMGGGPCVRAIRDHIHSGFCVYAEEKAALTINDNIEKVKSLGIRIIRNVNEISKNDKPFERIKMGDIDPDIFKRSFSSFDLIVPDRICVALQDHGNSPHSSNRKARFRYLEDTINKGGTIDCFTYEYHDIPEDLTRMKAASKALSRFDTVFMDTGPAAIFGAMEDSRAVQPCIVVNVGNGHTLAAVVSDDRIVGLFEHHTSAIDWHNFQKYIIKLGDGSLTFEEIFNEGGHGCYTIENIGIESIRSVLVTGPNRNRVENIPLLSQGFRGEVIFAAPAGNMMLSGCYGLVAGHLQKKK</sequence>
<dbReference type="AlphaFoldDB" id="F7XMD2"/>
<proteinExistence type="predicted"/>
<evidence type="ECO:0000313" key="2">
    <source>
        <dbReference type="Proteomes" id="UP000006622"/>
    </source>
</evidence>
<dbReference type="Pfam" id="PF08735">
    <property type="entry name" value="DUF1786"/>
    <property type="match status" value="1"/>
</dbReference>
<dbReference type="STRING" id="679901.Mzhil_1827"/>
<dbReference type="EMBL" id="CP002101">
    <property type="protein sequence ID" value="AEH61662.1"/>
    <property type="molecule type" value="Genomic_DNA"/>
</dbReference>
<organism evidence="1 2">
    <name type="scientific">Methanosalsum zhilinae (strain DSM 4017 / NBRC 107636 / OCM 62 / WeN5)</name>
    <name type="common">Methanohalophilus zhilinae</name>
    <dbReference type="NCBI Taxonomy" id="679901"/>
    <lineage>
        <taxon>Archaea</taxon>
        <taxon>Methanobacteriati</taxon>
        <taxon>Methanobacteriota</taxon>
        <taxon>Stenosarchaea group</taxon>
        <taxon>Methanomicrobia</taxon>
        <taxon>Methanosarcinales</taxon>
        <taxon>Methanosarcinaceae</taxon>
        <taxon>Methanosalsum</taxon>
    </lineage>
</organism>
<dbReference type="PIRSF" id="PIRSF029129">
    <property type="entry name" value="DUF1786_pyruvate_format-lyase"/>
    <property type="match status" value="1"/>
</dbReference>
<gene>
    <name evidence="1" type="ordered locus">Mzhil_1827</name>
</gene>
<dbReference type="GeneID" id="10823470"/>
<accession>F7XMD2</accession>
<protein>
    <recommendedName>
        <fullName evidence="3">Pyruvate formate-lyase activating enzyme</fullName>
    </recommendedName>
</protein>
<dbReference type="RefSeq" id="WP_013899098.1">
    <property type="nucleotide sequence ID" value="NC_015676.1"/>
</dbReference>
<dbReference type="KEGG" id="mzh:Mzhil_1827"/>
<keyword evidence="2" id="KW-1185">Reference proteome</keyword>
<dbReference type="OrthoDB" id="51532at2157"/>
<dbReference type="Proteomes" id="UP000006622">
    <property type="component" value="Chromosome"/>
</dbReference>
<evidence type="ECO:0000313" key="1">
    <source>
        <dbReference type="EMBL" id="AEH61662.1"/>
    </source>
</evidence>
<evidence type="ECO:0008006" key="3">
    <source>
        <dbReference type="Google" id="ProtNLM"/>
    </source>
</evidence>
<dbReference type="InterPro" id="IPR014846">
    <property type="entry name" value="DUF1786_pyruvate_format-lyase"/>
</dbReference>
<name>F7XMD2_METZD</name>
<dbReference type="HOGENOM" id="CLU_803466_0_0_2"/>